<protein>
    <submittedName>
        <fullName evidence="1">Putative addiction module component CHP02574 family protein</fullName>
    </submittedName>
</protein>
<dbReference type="InterPro" id="IPR013406">
    <property type="entry name" value="CHP02574_addiction_mod"/>
</dbReference>
<keyword evidence="2" id="KW-1185">Reference proteome</keyword>
<name>A0A0H4P9S7_9BACT</name>
<accession>A0A0H4P9S7</accession>
<dbReference type="AlphaFoldDB" id="A0A0H4P9S7"/>
<reference evidence="1 2" key="1">
    <citation type="submission" date="2015-07" db="EMBL/GenBank/DDBJ databases">
        <authorList>
            <person name="Kim K.M."/>
        </authorList>
    </citation>
    <scope>NUCLEOTIDE SEQUENCE [LARGE SCALE GENOMIC DNA]</scope>
    <source>
        <strain evidence="1 2">KCTC 12363</strain>
    </source>
</reference>
<evidence type="ECO:0000313" key="1">
    <source>
        <dbReference type="EMBL" id="AKP51251.1"/>
    </source>
</evidence>
<dbReference type="RefSeq" id="WP_048641608.1">
    <property type="nucleotide sequence ID" value="NZ_CP012040.1"/>
</dbReference>
<proteinExistence type="predicted"/>
<gene>
    <name evidence="1" type="ORF">CA2015_1818</name>
</gene>
<dbReference type="Pfam" id="PF09720">
    <property type="entry name" value="Unstab_antitox"/>
    <property type="match status" value="1"/>
</dbReference>
<dbReference type="KEGG" id="camu:CA2015_1818"/>
<dbReference type="OrthoDB" id="982589at2"/>
<sequence length="73" mass="8510">MDIQSIKVDLIDWITKLEDRKVLEQIQAYKYRQGEGLSKAHKALLDERIASYEKDPSKVVDWSDVMKEIESGQ</sequence>
<dbReference type="STRING" id="320787.CA2015_1818"/>
<organism evidence="1 2">
    <name type="scientific">Cyclobacterium amurskyense</name>
    <dbReference type="NCBI Taxonomy" id="320787"/>
    <lineage>
        <taxon>Bacteria</taxon>
        <taxon>Pseudomonadati</taxon>
        <taxon>Bacteroidota</taxon>
        <taxon>Cytophagia</taxon>
        <taxon>Cytophagales</taxon>
        <taxon>Cyclobacteriaceae</taxon>
        <taxon>Cyclobacterium</taxon>
    </lineage>
</organism>
<evidence type="ECO:0000313" key="2">
    <source>
        <dbReference type="Proteomes" id="UP000036520"/>
    </source>
</evidence>
<dbReference type="Proteomes" id="UP000036520">
    <property type="component" value="Chromosome"/>
</dbReference>
<dbReference type="EMBL" id="CP012040">
    <property type="protein sequence ID" value="AKP51251.1"/>
    <property type="molecule type" value="Genomic_DNA"/>
</dbReference>